<keyword evidence="1 7" id="KW-0645">Protease</keyword>
<dbReference type="PROSITE" id="PS00134">
    <property type="entry name" value="TRYPSIN_HIS"/>
    <property type="match status" value="1"/>
</dbReference>
<feature type="signal peptide" evidence="8">
    <location>
        <begin position="1"/>
        <end position="23"/>
    </location>
</feature>
<dbReference type="SUPFAM" id="SSF50494">
    <property type="entry name" value="Trypsin-like serine proteases"/>
    <property type="match status" value="1"/>
</dbReference>
<keyword evidence="2 8" id="KW-0732">Signal</keyword>
<evidence type="ECO:0000256" key="1">
    <source>
        <dbReference type="ARBA" id="ARBA00022670"/>
    </source>
</evidence>
<keyword evidence="5" id="KW-1015">Disulfide bond</keyword>
<dbReference type="Proteomes" id="UP001652582">
    <property type="component" value="Chromosome 2"/>
</dbReference>
<evidence type="ECO:0000256" key="7">
    <source>
        <dbReference type="RuleBase" id="RU363034"/>
    </source>
</evidence>
<dbReference type="EC" id="3.4.21.-" evidence="7"/>
<dbReference type="PANTHER" id="PTHR24256">
    <property type="entry name" value="TRYPTASE-RELATED"/>
    <property type="match status" value="1"/>
</dbReference>
<feature type="domain" description="Clip" evidence="10">
    <location>
        <begin position="26"/>
        <end position="80"/>
    </location>
</feature>
<organism evidence="11 12">
    <name type="scientific">Bicyclus anynana</name>
    <name type="common">Squinting bush brown butterfly</name>
    <dbReference type="NCBI Taxonomy" id="110368"/>
    <lineage>
        <taxon>Eukaryota</taxon>
        <taxon>Metazoa</taxon>
        <taxon>Ecdysozoa</taxon>
        <taxon>Arthropoda</taxon>
        <taxon>Hexapoda</taxon>
        <taxon>Insecta</taxon>
        <taxon>Pterygota</taxon>
        <taxon>Neoptera</taxon>
        <taxon>Endopterygota</taxon>
        <taxon>Lepidoptera</taxon>
        <taxon>Glossata</taxon>
        <taxon>Ditrysia</taxon>
        <taxon>Papilionoidea</taxon>
        <taxon>Nymphalidae</taxon>
        <taxon>Satyrinae</taxon>
        <taxon>Satyrini</taxon>
        <taxon>Mycalesina</taxon>
        <taxon>Bicyclus</taxon>
    </lineage>
</organism>
<dbReference type="RefSeq" id="XP_052744821.1">
    <property type="nucleotide sequence ID" value="XM_052888861.1"/>
</dbReference>
<comment type="domain">
    <text evidence="8">The clip domain consists of 35-55 residues which are 'knitted' together usually by 3 conserved disulfide bonds forming a clip-like compact structure.</text>
</comment>
<dbReference type="SMART" id="SM00680">
    <property type="entry name" value="CLIP"/>
    <property type="match status" value="1"/>
</dbReference>
<accession>A0ABM3M0H2</accession>
<keyword evidence="4 7" id="KW-0720">Serine protease</keyword>
<evidence type="ECO:0000256" key="6">
    <source>
        <dbReference type="ARBA" id="ARBA00024195"/>
    </source>
</evidence>
<protein>
    <recommendedName>
        <fullName evidence="8">CLIP domain-containing serine protease</fullName>
        <ecNumber evidence="7">3.4.21.-</ecNumber>
    </recommendedName>
</protein>
<dbReference type="InterPro" id="IPR001314">
    <property type="entry name" value="Peptidase_S1A"/>
</dbReference>
<dbReference type="InterPro" id="IPR022700">
    <property type="entry name" value="CLIP"/>
</dbReference>
<evidence type="ECO:0000256" key="3">
    <source>
        <dbReference type="ARBA" id="ARBA00022801"/>
    </source>
</evidence>
<dbReference type="InterPro" id="IPR009003">
    <property type="entry name" value="Peptidase_S1_PA"/>
</dbReference>
<comment type="subcellular location">
    <subcellularLocation>
        <location evidence="8">Secreted</location>
    </subcellularLocation>
</comment>
<comment type="similarity">
    <text evidence="6 8">Belongs to the peptidase S1 family. CLIP subfamily.</text>
</comment>
<keyword evidence="11" id="KW-1185">Reference proteome</keyword>
<reference evidence="11" key="1">
    <citation type="submission" date="2025-05" db="UniProtKB">
        <authorList>
            <consortium name="RefSeq"/>
        </authorList>
    </citation>
    <scope>NUCLEOTIDE SEQUENCE [LARGE SCALE GENOMIC DNA]</scope>
</reference>
<dbReference type="PROSITE" id="PS00135">
    <property type="entry name" value="TRYPSIN_SER"/>
    <property type="match status" value="1"/>
</dbReference>
<keyword evidence="8" id="KW-0964">Secreted</keyword>
<evidence type="ECO:0000256" key="8">
    <source>
        <dbReference type="RuleBase" id="RU366078"/>
    </source>
</evidence>
<name>A0ABM3M0H2_BICAN</name>
<dbReference type="Pfam" id="PF12032">
    <property type="entry name" value="CLIP"/>
    <property type="match status" value="1"/>
</dbReference>
<evidence type="ECO:0000313" key="12">
    <source>
        <dbReference type="RefSeq" id="XP_052744821.1"/>
    </source>
</evidence>
<dbReference type="Gene3D" id="3.30.1640.30">
    <property type="match status" value="1"/>
</dbReference>
<dbReference type="InterPro" id="IPR038565">
    <property type="entry name" value="CLIP_sf"/>
</dbReference>
<dbReference type="Pfam" id="PF00089">
    <property type="entry name" value="Trypsin"/>
    <property type="match status" value="1"/>
</dbReference>
<dbReference type="CDD" id="cd00190">
    <property type="entry name" value="Tryp_SPc"/>
    <property type="match status" value="1"/>
</dbReference>
<evidence type="ECO:0000313" key="11">
    <source>
        <dbReference type="Proteomes" id="UP001652582"/>
    </source>
</evidence>
<evidence type="ECO:0000259" key="10">
    <source>
        <dbReference type="PROSITE" id="PS51888"/>
    </source>
</evidence>
<proteinExistence type="inferred from homology"/>
<evidence type="ECO:0000256" key="4">
    <source>
        <dbReference type="ARBA" id="ARBA00022825"/>
    </source>
</evidence>
<sequence>MEIAVKLCALAVYILYLLDIIDAQKPCKVPNGDAGTCINISKCQPLMELSNVKYKTPHENMYFQQSYCGGNGPRKLKVCCPSESMWNKFDPRPIVYPHSPTVLLPVIPITNSPVSTEIIPQTKPPEPVLLSRPATETFGNRMAPEEMNEVNKFCGIDTSSSNKIIGGEEVAIDQYPWLALLEYAGNFLACGGSLISHRFVLTAAHCLNGLNGPPLLVRLAEFNTSSFPTDSVKSDGGGYDNVTVQIVEVKNMYPHPKFNRNRKIHDIGLVELIENVVITKDFIKAICLPERNFLPDFDALTKFTIAGWGGTANASESEVKLELSVPYVSWDKCEKVQEPDIINTQICAGGIAGKDSCRGDSGGPLMYEYNERFYVVGVISYGSRTCGDGMPATHTNVNQYMTWIKETMRIKFNNQRNG</sequence>
<dbReference type="Gene3D" id="2.40.10.10">
    <property type="entry name" value="Trypsin-like serine proteases"/>
    <property type="match status" value="2"/>
</dbReference>
<dbReference type="InterPro" id="IPR051487">
    <property type="entry name" value="Ser/Thr_Proteases_Immune/Dev"/>
</dbReference>
<dbReference type="InterPro" id="IPR033116">
    <property type="entry name" value="TRYPSIN_SER"/>
</dbReference>
<keyword evidence="3 7" id="KW-0378">Hydrolase</keyword>
<dbReference type="InterPro" id="IPR001254">
    <property type="entry name" value="Trypsin_dom"/>
</dbReference>
<dbReference type="PRINTS" id="PR00722">
    <property type="entry name" value="CHYMOTRYPSIN"/>
</dbReference>
<dbReference type="InterPro" id="IPR043504">
    <property type="entry name" value="Peptidase_S1_PA_chymotrypsin"/>
</dbReference>
<feature type="domain" description="Peptidase S1" evidence="9">
    <location>
        <begin position="164"/>
        <end position="409"/>
    </location>
</feature>
<dbReference type="SMART" id="SM00020">
    <property type="entry name" value="Tryp_SPc"/>
    <property type="match status" value="1"/>
</dbReference>
<dbReference type="PROSITE" id="PS51888">
    <property type="entry name" value="CLIP"/>
    <property type="match status" value="1"/>
</dbReference>
<evidence type="ECO:0000256" key="5">
    <source>
        <dbReference type="ARBA" id="ARBA00023157"/>
    </source>
</evidence>
<dbReference type="InterPro" id="IPR018114">
    <property type="entry name" value="TRYPSIN_HIS"/>
</dbReference>
<dbReference type="GeneID" id="112052552"/>
<dbReference type="PROSITE" id="PS50240">
    <property type="entry name" value="TRYPSIN_DOM"/>
    <property type="match status" value="1"/>
</dbReference>
<feature type="chain" id="PRO_5044971894" description="CLIP domain-containing serine protease" evidence="8">
    <location>
        <begin position="24"/>
        <end position="418"/>
    </location>
</feature>
<gene>
    <name evidence="12" type="primary">LOC112052552</name>
</gene>
<reference evidence="12" key="2">
    <citation type="submission" date="2025-08" db="UniProtKB">
        <authorList>
            <consortium name="RefSeq"/>
        </authorList>
    </citation>
    <scope>IDENTIFICATION</scope>
</reference>
<evidence type="ECO:0000256" key="2">
    <source>
        <dbReference type="ARBA" id="ARBA00022729"/>
    </source>
</evidence>
<evidence type="ECO:0000259" key="9">
    <source>
        <dbReference type="PROSITE" id="PS50240"/>
    </source>
</evidence>